<feature type="transmembrane region" description="Helical" evidence="5">
    <location>
        <begin position="52"/>
        <end position="72"/>
    </location>
</feature>
<feature type="transmembrane region" description="Helical" evidence="5">
    <location>
        <begin position="141"/>
        <end position="159"/>
    </location>
</feature>
<feature type="transmembrane region" description="Helical" evidence="5">
    <location>
        <begin position="290"/>
        <end position="312"/>
    </location>
</feature>
<reference evidence="8" key="1">
    <citation type="submission" date="2017-09" db="EMBL/GenBank/DDBJ databases">
        <title>Depth-based differentiation of microbial function through sediment-hosted aquifers and enrichment of novel symbionts in the deep terrestrial subsurface.</title>
        <authorList>
            <person name="Probst A.J."/>
            <person name="Ladd B."/>
            <person name="Jarett J.K."/>
            <person name="Geller-Mcgrath D.E."/>
            <person name="Sieber C.M.K."/>
            <person name="Emerson J.B."/>
            <person name="Anantharaman K."/>
            <person name="Thomas B.C."/>
            <person name="Malmstrom R."/>
            <person name="Stieglmeier M."/>
            <person name="Klingl A."/>
            <person name="Woyke T."/>
            <person name="Ryan C.M."/>
            <person name="Banfield J.F."/>
        </authorList>
    </citation>
    <scope>NUCLEOTIDE SEQUENCE [LARGE SCALE GENOMIC DNA]</scope>
</reference>
<dbReference type="AlphaFoldDB" id="A0A2H0V3H4"/>
<dbReference type="Pfam" id="PF04932">
    <property type="entry name" value="Wzy_C"/>
    <property type="match status" value="1"/>
</dbReference>
<dbReference type="Proteomes" id="UP000228626">
    <property type="component" value="Unassembled WGS sequence"/>
</dbReference>
<dbReference type="PANTHER" id="PTHR37422">
    <property type="entry name" value="TEICHURONIC ACID BIOSYNTHESIS PROTEIN TUAE"/>
    <property type="match status" value="1"/>
</dbReference>
<protein>
    <recommendedName>
        <fullName evidence="6">O-antigen ligase-related domain-containing protein</fullName>
    </recommendedName>
</protein>
<evidence type="ECO:0000256" key="2">
    <source>
        <dbReference type="ARBA" id="ARBA00022692"/>
    </source>
</evidence>
<feature type="transmembrane region" description="Helical" evidence="5">
    <location>
        <begin position="378"/>
        <end position="402"/>
    </location>
</feature>
<feature type="transmembrane region" description="Helical" evidence="5">
    <location>
        <begin position="414"/>
        <end position="433"/>
    </location>
</feature>
<comment type="subcellular location">
    <subcellularLocation>
        <location evidence="1">Membrane</location>
        <topology evidence="1">Multi-pass membrane protein</topology>
    </subcellularLocation>
</comment>
<comment type="caution">
    <text evidence="7">The sequence shown here is derived from an EMBL/GenBank/DDBJ whole genome shotgun (WGS) entry which is preliminary data.</text>
</comment>
<feature type="transmembrane region" description="Helical" evidence="5">
    <location>
        <begin position="84"/>
        <end position="104"/>
    </location>
</feature>
<dbReference type="GO" id="GO:0016020">
    <property type="term" value="C:membrane"/>
    <property type="evidence" value="ECO:0007669"/>
    <property type="project" value="UniProtKB-SubCell"/>
</dbReference>
<organism evidence="7 8">
    <name type="scientific">Candidatus Falkowbacteria bacterium CG10_big_fil_rev_8_21_14_0_10_43_10</name>
    <dbReference type="NCBI Taxonomy" id="1974567"/>
    <lineage>
        <taxon>Bacteria</taxon>
        <taxon>Candidatus Falkowiibacteriota</taxon>
    </lineage>
</organism>
<feature type="transmembrane region" description="Helical" evidence="5">
    <location>
        <begin position="439"/>
        <end position="456"/>
    </location>
</feature>
<evidence type="ECO:0000313" key="7">
    <source>
        <dbReference type="EMBL" id="PIR92979.1"/>
    </source>
</evidence>
<evidence type="ECO:0000313" key="8">
    <source>
        <dbReference type="Proteomes" id="UP000228626"/>
    </source>
</evidence>
<evidence type="ECO:0000256" key="5">
    <source>
        <dbReference type="SAM" id="Phobius"/>
    </source>
</evidence>
<evidence type="ECO:0000259" key="6">
    <source>
        <dbReference type="Pfam" id="PF04932"/>
    </source>
</evidence>
<sequence length="468" mass="52761">MPAFLIKKLNTFAANIAIPQLTLFFLFVIFLLKPALGAAVFLILLFSLKPEFGIYSLSFFLPAINWYVNFGFLNINAPGFHWEFSLPIVDALGIALFISYLIRIIFIKPEKIKRPVFFCFVLFLAVNLISAFFAFNFWESIIYSLRWILFFYAIFIILPANVIRSEKILRYALISFILSALIISLMGIASVFQQDLYNEFIRFKPVSIAGIYPIGDNQKQISEILASATMLALALLYWQPKPAGRRIIIGLFVLFNIILVGSFSRAAWLALSAQAVFLSVYFRKIILKNLSAGLVLAALAGMFLLPAGYYMFKLQASEIGYGSNKHRQLLTDVAWQGFALNPIIGAGAGMYKNLEEKSRRYQATYAPLMESHGLWQKIIAETGAAGLAAFVIFLAGIILHIGKKIKAMAAAERRQMAFFIMAAASIFMFEWFDTNFYKGKLWFIVGLMIAAADIFSRPKTKYENSSNQ</sequence>
<name>A0A2H0V3H4_9BACT</name>
<feature type="transmembrane region" description="Helical" evidence="5">
    <location>
        <begin position="247"/>
        <end position="270"/>
    </location>
</feature>
<accession>A0A2H0V3H4</accession>
<feature type="transmembrane region" description="Helical" evidence="5">
    <location>
        <begin position="20"/>
        <end position="45"/>
    </location>
</feature>
<dbReference type="EMBL" id="PFAR01000039">
    <property type="protein sequence ID" value="PIR92979.1"/>
    <property type="molecule type" value="Genomic_DNA"/>
</dbReference>
<gene>
    <name evidence="7" type="ORF">COT99_03275</name>
</gene>
<evidence type="ECO:0000256" key="3">
    <source>
        <dbReference type="ARBA" id="ARBA00022989"/>
    </source>
</evidence>
<feature type="domain" description="O-antigen ligase-related" evidence="6">
    <location>
        <begin position="251"/>
        <end position="391"/>
    </location>
</feature>
<keyword evidence="4 5" id="KW-0472">Membrane</keyword>
<keyword evidence="2 5" id="KW-0812">Transmembrane</keyword>
<evidence type="ECO:0000256" key="1">
    <source>
        <dbReference type="ARBA" id="ARBA00004141"/>
    </source>
</evidence>
<keyword evidence="3 5" id="KW-1133">Transmembrane helix</keyword>
<proteinExistence type="predicted"/>
<feature type="transmembrane region" description="Helical" evidence="5">
    <location>
        <begin position="171"/>
        <end position="192"/>
    </location>
</feature>
<dbReference type="PANTHER" id="PTHR37422:SF13">
    <property type="entry name" value="LIPOPOLYSACCHARIDE BIOSYNTHESIS PROTEIN PA4999-RELATED"/>
    <property type="match status" value="1"/>
</dbReference>
<dbReference type="InterPro" id="IPR007016">
    <property type="entry name" value="O-antigen_ligase-rel_domated"/>
</dbReference>
<evidence type="ECO:0000256" key="4">
    <source>
        <dbReference type="ARBA" id="ARBA00023136"/>
    </source>
</evidence>
<feature type="transmembrane region" description="Helical" evidence="5">
    <location>
        <begin position="116"/>
        <end position="135"/>
    </location>
</feature>
<dbReference type="InterPro" id="IPR051533">
    <property type="entry name" value="WaaL-like"/>
</dbReference>